<evidence type="ECO:0000313" key="2">
    <source>
        <dbReference type="EMBL" id="KAI0297514.1"/>
    </source>
</evidence>
<gene>
    <name evidence="2" type="ORF">B0F90DRAFT_1819254</name>
</gene>
<comment type="caution">
    <text evidence="2">The sequence shown here is derived from an EMBL/GenBank/DDBJ whole genome shotgun (WGS) entry which is preliminary data.</text>
</comment>
<dbReference type="SUPFAM" id="SSF52540">
    <property type="entry name" value="P-loop containing nucleoside triphosphate hydrolases"/>
    <property type="match status" value="1"/>
</dbReference>
<dbReference type="PANTHER" id="PTHR21529:SF4">
    <property type="entry name" value="TPR AND ANKYRIN REPEAT-CONTAINING PROTEIN 1"/>
    <property type="match status" value="1"/>
</dbReference>
<feature type="region of interest" description="Disordered" evidence="1">
    <location>
        <begin position="1432"/>
        <end position="1455"/>
    </location>
</feature>
<dbReference type="Proteomes" id="UP001203297">
    <property type="component" value="Unassembled WGS sequence"/>
</dbReference>
<evidence type="ECO:0000256" key="1">
    <source>
        <dbReference type="SAM" id="MobiDB-lite"/>
    </source>
</evidence>
<proteinExistence type="predicted"/>
<evidence type="ECO:0000313" key="3">
    <source>
        <dbReference type="Proteomes" id="UP001203297"/>
    </source>
</evidence>
<sequence length="1455" mass="167307">MHEIVIRARTERDWETTVIVFKIFGIERAWQNQGSVGPRPRQLFITKSRLLAEKVEQEYINLLFSLSADRETPQYVRAHVERWNSRRKMSIFDQNDADDKRNDLPETFSQLNDSYFPLFITMDTLYSLLEAETKPPPQSQHLSSFKGNSQWLGRTNLVTYEVFKREYWRQIPRHLVKVFLTEISLANKGLRRDSYNLDYSIFEVYQQLRSERDLADSYVDEVQDMLLIDTRVCYFAIWPSNGGVLIPIIVILSLCRNPSGFLWAGDTAQTISIGSAFTFKQLGTSVYKYQRSIQSPRGTPRKPERFQLLVNYRSQGGIMNCANAIIQLLRLFPGAIDALRPEAGIPSKELPKFFKYLPTEERNFFLLPSGKLSQLGHSQCVIVRDEAAHQKFKKDIGLDVIDSKGLEYDDVILYNSLRISDLRYAPLVHELKSLYVAISRARHRLWIVDYSNVCRPIRQYLLDRGLVVESSDAGDPIESFVNQSTAEEWADDGHMVAVATAYQSQKIARDIPESETSADRRLHERRHPIRKLIKSHQGAVRNLKLAGLFTEAASYCFDNNILEEAVSIIKKHEAEVDSHTIEHIKRVAQISYLQQDREMEALDLALEHTDEVTRDVQVFHAVAPDSYGDIFHSGVADGRQRGASSKRKKILMLLERIPREHLNDEDRRWRAGLFFYFDRSTDLYVQLDIFKLITLEVSLDRSIKLLALDYFFDDIPRLWMYPRSRELSHFANFYEYSLLIKDAALDKAPWESAWLCTLFQFEMDGEGIRIRPETLIYEFINSQPEEYQGYPLVSLSREAFSFNLRRLLSERLHCRIKEKDRVTLHLRLFDPCIWSTLGSTCSGDHSATHQIDESWFNRRILFYLQHIMILDNHYVFSLTDFPVRIRNQRRLLSSLENALNPLLHLSGSIAALNEDLIPEAKNGFSTVKRWSFDILYKLNPSREELQGDFLTNLYKAFTLGRLRQDGRTVDDCLRCIPSTHLRKQPHPRLIISCPQGFRVYTLHDFLAFIDGSGNLMQGVKFFGYLVRERIPVDPAVLCAIVERLFGLIIMTESYRESLPSVLLPRSWILTLWQDFIKLKERAVPQLCVLALETENLLKDIYTGDYLSRTIIDSKNFNPTDLANKAFNCSRDLPLWCLRDLCVTRLYTNSQRWPELAEALYQSTSSPFDHLVRLRLDGSAIIGPQPPGVHLTTLKELNVIPDVTQPRPIYGQIHTAMADLRGNAGAFEKAANGHKLITGGIDVGLTYPVAANTRRARKTAEALIIQRAVRRYILKHLEGNSKDTVTIGRGRLFKACKASVTKVHARYRKIYLGPVPHLLLCVQWIASHVQASKNAIKVRRAEATLQELSDLAVQQTEINAILREARELQASLKPGSTKHPRKDLGSRWDATRDLEPIRSATMKTKELLGRLSCGPEVPTTSSNSPGMALCLKGYRKRKRTDRRMDKGGTDSGKRKW</sequence>
<feature type="compositionally biased region" description="Basic and acidic residues" evidence="1">
    <location>
        <begin position="1441"/>
        <end position="1455"/>
    </location>
</feature>
<dbReference type="InterPro" id="IPR039904">
    <property type="entry name" value="TRANK1"/>
</dbReference>
<dbReference type="PANTHER" id="PTHR21529">
    <property type="entry name" value="MAMMARY TURMOR VIRUS RECEPTOR HOMOLOG 1, 2 MTVR1, 2"/>
    <property type="match status" value="1"/>
</dbReference>
<keyword evidence="3" id="KW-1185">Reference proteome</keyword>
<dbReference type="Gene3D" id="3.40.50.300">
    <property type="entry name" value="P-loop containing nucleotide triphosphate hydrolases"/>
    <property type="match status" value="1"/>
</dbReference>
<dbReference type="InterPro" id="IPR027417">
    <property type="entry name" value="P-loop_NTPase"/>
</dbReference>
<dbReference type="EMBL" id="WTXG01000036">
    <property type="protein sequence ID" value="KAI0297514.1"/>
    <property type="molecule type" value="Genomic_DNA"/>
</dbReference>
<accession>A0AAD4QLX1</accession>
<protein>
    <submittedName>
        <fullName evidence="2">Uncharacterized protein</fullName>
    </submittedName>
</protein>
<name>A0AAD4QLX1_9AGAM</name>
<reference evidence="2" key="1">
    <citation type="journal article" date="2022" name="New Phytol.">
        <title>Evolutionary transition to the ectomycorrhizal habit in the genomes of a hyperdiverse lineage of mushroom-forming fungi.</title>
        <authorList>
            <person name="Looney B."/>
            <person name="Miyauchi S."/>
            <person name="Morin E."/>
            <person name="Drula E."/>
            <person name="Courty P.E."/>
            <person name="Kohler A."/>
            <person name="Kuo A."/>
            <person name="LaButti K."/>
            <person name="Pangilinan J."/>
            <person name="Lipzen A."/>
            <person name="Riley R."/>
            <person name="Andreopoulos W."/>
            <person name="He G."/>
            <person name="Johnson J."/>
            <person name="Nolan M."/>
            <person name="Tritt A."/>
            <person name="Barry K.W."/>
            <person name="Grigoriev I.V."/>
            <person name="Nagy L.G."/>
            <person name="Hibbett D."/>
            <person name="Henrissat B."/>
            <person name="Matheny P.B."/>
            <person name="Labbe J."/>
            <person name="Martin F.M."/>
        </authorList>
    </citation>
    <scope>NUCLEOTIDE SEQUENCE</scope>
    <source>
        <strain evidence="2">BPL690</strain>
    </source>
</reference>
<organism evidence="2 3">
    <name type="scientific">Multifurca ochricompacta</name>
    <dbReference type="NCBI Taxonomy" id="376703"/>
    <lineage>
        <taxon>Eukaryota</taxon>
        <taxon>Fungi</taxon>
        <taxon>Dikarya</taxon>
        <taxon>Basidiomycota</taxon>
        <taxon>Agaricomycotina</taxon>
        <taxon>Agaricomycetes</taxon>
        <taxon>Russulales</taxon>
        <taxon>Russulaceae</taxon>
        <taxon>Multifurca</taxon>
    </lineage>
</organism>